<feature type="signal peptide" evidence="1">
    <location>
        <begin position="1"/>
        <end position="21"/>
    </location>
</feature>
<dbReference type="Proteomes" id="UP001431776">
    <property type="component" value="Unassembled WGS sequence"/>
</dbReference>
<name>A0AAW6TXT2_9BACT</name>
<gene>
    <name evidence="2" type="ORF">QJ522_14750</name>
</gene>
<dbReference type="InterPro" id="IPR007433">
    <property type="entry name" value="DUF481"/>
</dbReference>
<reference evidence="2" key="1">
    <citation type="submission" date="2023-05" db="EMBL/GenBank/DDBJ databases">
        <title>Anaerotaeda fermentans gen. nov., sp. nov., a novel anaerobic planctomycete of the new family within the order Sedimentisphaerales isolated from Taman Peninsula, Russia.</title>
        <authorList>
            <person name="Khomyakova M.A."/>
            <person name="Merkel A.Y."/>
            <person name="Slobodkin A.I."/>
        </authorList>
    </citation>
    <scope>NUCLEOTIDE SEQUENCE</scope>
    <source>
        <strain evidence="2">M17dextr</strain>
    </source>
</reference>
<organism evidence="2 3">
    <name type="scientific">Anaerobaca lacustris</name>
    <dbReference type="NCBI Taxonomy" id="3044600"/>
    <lineage>
        <taxon>Bacteria</taxon>
        <taxon>Pseudomonadati</taxon>
        <taxon>Planctomycetota</taxon>
        <taxon>Phycisphaerae</taxon>
        <taxon>Sedimentisphaerales</taxon>
        <taxon>Anaerobacaceae</taxon>
        <taxon>Anaerobaca</taxon>
    </lineage>
</organism>
<dbReference type="EMBL" id="JASCXX010000018">
    <property type="protein sequence ID" value="MDI6450317.1"/>
    <property type="molecule type" value="Genomic_DNA"/>
</dbReference>
<protein>
    <submittedName>
        <fullName evidence="2">DUF481 domain-containing protein</fullName>
    </submittedName>
</protein>
<keyword evidence="3" id="KW-1185">Reference proteome</keyword>
<keyword evidence="1" id="KW-0732">Signal</keyword>
<evidence type="ECO:0000256" key="1">
    <source>
        <dbReference type="SAM" id="SignalP"/>
    </source>
</evidence>
<sequence length="340" mass="37237">MHRFLVAAVSCVVLLTAVAQADEVYLRNGDRLTGTLVRLTDGKLVFKADAAGEVTVALADVLTFSTTAAVEVHLKDGTVLNQPVLAADAGAFAIDTATALRPQTFQLADLASINPPAKPAPKWTGSISAGFTATSGNTSTETVNASVSVARRSDKDRMTASADYATGEQKIDREMRTTEDWWRAKAQYDYFFTRKFFAFINGSYEKDAIADLDRRVVVGGGGGYQWIESPRTNFSTTAGLASLYEKFDNDPDSNSELSAQLGYNFDHQLNKSVKFVHDLTYYPALSDFSDYYLTTTAEVRASLTQSMFANFKTIFNYDATPATGRRNTDVKYIFSIGMTF</sequence>
<accession>A0AAW6TXT2</accession>
<evidence type="ECO:0000313" key="3">
    <source>
        <dbReference type="Proteomes" id="UP001431776"/>
    </source>
</evidence>
<feature type="chain" id="PRO_5043319495" evidence="1">
    <location>
        <begin position="22"/>
        <end position="340"/>
    </location>
</feature>
<comment type="caution">
    <text evidence="2">The sequence shown here is derived from an EMBL/GenBank/DDBJ whole genome shotgun (WGS) entry which is preliminary data.</text>
</comment>
<proteinExistence type="predicted"/>
<dbReference type="Pfam" id="PF04338">
    <property type="entry name" value="DUF481"/>
    <property type="match status" value="1"/>
</dbReference>
<dbReference type="RefSeq" id="WP_349245725.1">
    <property type="nucleotide sequence ID" value="NZ_JASCXX010000018.1"/>
</dbReference>
<evidence type="ECO:0000313" key="2">
    <source>
        <dbReference type="EMBL" id="MDI6450317.1"/>
    </source>
</evidence>
<dbReference type="AlphaFoldDB" id="A0AAW6TXT2"/>